<dbReference type="EMBL" id="MFBO01000030">
    <property type="protein sequence ID" value="OGD97509.1"/>
    <property type="molecule type" value="Genomic_DNA"/>
</dbReference>
<dbReference type="GO" id="GO:0052381">
    <property type="term" value="F:tRNA dimethylallyltransferase activity"/>
    <property type="evidence" value="ECO:0007669"/>
    <property type="project" value="UniProtKB-UniRule"/>
</dbReference>
<dbReference type="Gene3D" id="1.10.20.140">
    <property type="match status" value="1"/>
</dbReference>
<dbReference type="EC" id="2.5.1.75" evidence="10"/>
<dbReference type="PANTHER" id="PTHR11088:SF60">
    <property type="entry name" value="TRNA DIMETHYLALLYLTRANSFERASE"/>
    <property type="match status" value="1"/>
</dbReference>
<sequence length="331" mass="37778">MLVIYGPTATGKTDLAIKLAKKYQGELISADSRQVYKQLDIATGKVSFTSKVERHEGYWIVDGVKIHGFDLVEPPGCEPGSKYETFSAADFVKFADTALIRISAANKLPIVVGGTGFYIKVLLDGLESIGIAPDLKLRSQLEKLLALTLFRKLIKINPSRANSMNESDRANPRRLIRAVEIAIHDTKQETKNILSSRQTIEPSNYLFIGLTAPNDFLYLKANSWVMTRLENGMIEEVRNLIENNINTNWLEQLGLEYRWITRYLTGKIEKSTAVDRLKGDIHSFIRRQKTYFKQFEKNKIEIFDISQKNWQIKLEKRLRESSKLIYTAKNG</sequence>
<keyword evidence="7 10" id="KW-0067">ATP-binding</keyword>
<keyword evidence="4 10" id="KW-0808">Transferase</keyword>
<comment type="cofactor">
    <cofactor evidence="1 10">
        <name>Mg(2+)</name>
        <dbReference type="ChEBI" id="CHEBI:18420"/>
    </cofactor>
</comment>
<dbReference type="InterPro" id="IPR039657">
    <property type="entry name" value="Dimethylallyltransferase"/>
</dbReference>
<dbReference type="Proteomes" id="UP000176740">
    <property type="component" value="Unassembled WGS sequence"/>
</dbReference>
<dbReference type="SUPFAM" id="SSF52540">
    <property type="entry name" value="P-loop containing nucleoside triphosphate hydrolases"/>
    <property type="match status" value="1"/>
</dbReference>
<dbReference type="AlphaFoldDB" id="A0A1F5H0C0"/>
<comment type="caution">
    <text evidence="10">Lacks conserved residue(s) required for the propagation of feature annotation.</text>
</comment>
<comment type="similarity">
    <text evidence="3 10 13">Belongs to the IPP transferase family.</text>
</comment>
<evidence type="ECO:0000256" key="2">
    <source>
        <dbReference type="ARBA" id="ARBA00003213"/>
    </source>
</evidence>
<evidence type="ECO:0000256" key="13">
    <source>
        <dbReference type="RuleBase" id="RU003785"/>
    </source>
</evidence>
<proteinExistence type="inferred from homology"/>
<comment type="caution">
    <text evidence="14">The sequence shown here is derived from an EMBL/GenBank/DDBJ whole genome shotgun (WGS) entry which is preliminary data.</text>
</comment>
<gene>
    <name evidence="10" type="primary">miaA</name>
    <name evidence="14" type="ORF">A3A49_02950</name>
</gene>
<dbReference type="InterPro" id="IPR018022">
    <property type="entry name" value="IPT"/>
</dbReference>
<dbReference type="HAMAP" id="MF_00185">
    <property type="entry name" value="IPP_trans"/>
    <property type="match status" value="1"/>
</dbReference>
<evidence type="ECO:0000256" key="4">
    <source>
        <dbReference type="ARBA" id="ARBA00022679"/>
    </source>
</evidence>
<evidence type="ECO:0000256" key="1">
    <source>
        <dbReference type="ARBA" id="ARBA00001946"/>
    </source>
</evidence>
<dbReference type="InterPro" id="IPR027417">
    <property type="entry name" value="P-loop_NTPase"/>
</dbReference>
<feature type="site" description="Interaction with substrate tRNA" evidence="10">
    <location>
        <position position="115"/>
    </location>
</feature>
<feature type="binding site" evidence="10">
    <location>
        <begin position="8"/>
        <end position="13"/>
    </location>
    <ligand>
        <name>substrate</name>
    </ligand>
</feature>
<evidence type="ECO:0000313" key="14">
    <source>
        <dbReference type="EMBL" id="OGD97509.1"/>
    </source>
</evidence>
<keyword evidence="5 10" id="KW-0819">tRNA processing</keyword>
<dbReference type="GO" id="GO:0005524">
    <property type="term" value="F:ATP binding"/>
    <property type="evidence" value="ECO:0007669"/>
    <property type="project" value="UniProtKB-UniRule"/>
</dbReference>
<dbReference type="GO" id="GO:0006400">
    <property type="term" value="P:tRNA modification"/>
    <property type="evidence" value="ECO:0007669"/>
    <property type="project" value="TreeGrafter"/>
</dbReference>
<organism evidence="14 15">
    <name type="scientific">Candidatus Curtissbacteria bacterium RIFCSPLOWO2_01_FULL_38_11b</name>
    <dbReference type="NCBI Taxonomy" id="1797725"/>
    <lineage>
        <taxon>Bacteria</taxon>
        <taxon>Candidatus Curtissiibacteriota</taxon>
    </lineage>
</organism>
<dbReference type="STRING" id="1797725.A3A49_02950"/>
<keyword evidence="6 10" id="KW-0547">Nucleotide-binding</keyword>
<evidence type="ECO:0000313" key="15">
    <source>
        <dbReference type="Proteomes" id="UP000176740"/>
    </source>
</evidence>
<evidence type="ECO:0000256" key="7">
    <source>
        <dbReference type="ARBA" id="ARBA00022840"/>
    </source>
</evidence>
<evidence type="ECO:0000256" key="8">
    <source>
        <dbReference type="ARBA" id="ARBA00022842"/>
    </source>
</evidence>
<feature type="binding site" evidence="10">
    <location>
        <begin position="6"/>
        <end position="13"/>
    </location>
    <ligand>
        <name>ATP</name>
        <dbReference type="ChEBI" id="CHEBI:30616"/>
    </ligand>
</feature>
<evidence type="ECO:0000256" key="10">
    <source>
        <dbReference type="HAMAP-Rule" id="MF_00185"/>
    </source>
</evidence>
<evidence type="ECO:0000256" key="9">
    <source>
        <dbReference type="ARBA" id="ARBA00049563"/>
    </source>
</evidence>
<evidence type="ECO:0000256" key="11">
    <source>
        <dbReference type="RuleBase" id="RU003783"/>
    </source>
</evidence>
<evidence type="ECO:0000256" key="12">
    <source>
        <dbReference type="RuleBase" id="RU003784"/>
    </source>
</evidence>
<name>A0A1F5H0C0_9BACT</name>
<dbReference type="Pfam" id="PF01715">
    <property type="entry name" value="IPPT"/>
    <property type="match status" value="1"/>
</dbReference>
<dbReference type="PANTHER" id="PTHR11088">
    <property type="entry name" value="TRNA DIMETHYLALLYLTRANSFERASE"/>
    <property type="match status" value="1"/>
</dbReference>
<evidence type="ECO:0000256" key="5">
    <source>
        <dbReference type="ARBA" id="ARBA00022694"/>
    </source>
</evidence>
<keyword evidence="8 10" id="KW-0460">Magnesium</keyword>
<protein>
    <recommendedName>
        <fullName evidence="10">tRNA dimethylallyltransferase</fullName>
        <ecNumber evidence="10">2.5.1.75</ecNumber>
    </recommendedName>
    <alternativeName>
        <fullName evidence="10">Dimethylallyl diphosphate:tRNA dimethylallyltransferase</fullName>
        <shortName evidence="10">DMAPP:tRNA dimethylallyltransferase</shortName>
        <shortName evidence="10">DMATase</shortName>
    </alternativeName>
    <alternativeName>
        <fullName evidence="10">Isopentenyl-diphosphate:tRNA isopentenyltransferase</fullName>
        <shortName evidence="10">IPP transferase</shortName>
        <shortName evidence="10">IPPT</shortName>
        <shortName evidence="10">IPTase</shortName>
    </alternativeName>
</protein>
<evidence type="ECO:0000256" key="6">
    <source>
        <dbReference type="ARBA" id="ARBA00022741"/>
    </source>
</evidence>
<dbReference type="NCBIfam" id="TIGR00174">
    <property type="entry name" value="miaA"/>
    <property type="match status" value="1"/>
</dbReference>
<feature type="site" description="Interaction with substrate tRNA" evidence="10">
    <location>
        <position position="138"/>
    </location>
</feature>
<comment type="subunit">
    <text evidence="10">Monomer.</text>
</comment>
<reference evidence="14 15" key="1">
    <citation type="journal article" date="2016" name="Nat. Commun.">
        <title>Thousands of microbial genomes shed light on interconnected biogeochemical processes in an aquifer system.</title>
        <authorList>
            <person name="Anantharaman K."/>
            <person name="Brown C.T."/>
            <person name="Hug L.A."/>
            <person name="Sharon I."/>
            <person name="Castelle C.J."/>
            <person name="Probst A.J."/>
            <person name="Thomas B.C."/>
            <person name="Singh A."/>
            <person name="Wilkins M.J."/>
            <person name="Karaoz U."/>
            <person name="Brodie E.L."/>
            <person name="Williams K.H."/>
            <person name="Hubbard S.S."/>
            <person name="Banfield J.F."/>
        </authorList>
    </citation>
    <scope>NUCLEOTIDE SEQUENCE [LARGE SCALE GENOMIC DNA]</scope>
</reference>
<dbReference type="Gene3D" id="3.40.50.300">
    <property type="entry name" value="P-loop containing nucleotide triphosphate hydrolases"/>
    <property type="match status" value="1"/>
</dbReference>
<comment type="function">
    <text evidence="2 10 12">Catalyzes the transfer of a dimethylallyl group onto the adenine at position 37 in tRNAs that read codons beginning with uridine, leading to the formation of N6-(dimethylallyl)adenosine (i(6)A).</text>
</comment>
<evidence type="ECO:0000256" key="3">
    <source>
        <dbReference type="ARBA" id="ARBA00005842"/>
    </source>
</evidence>
<feature type="region of interest" description="Interaction with substrate tRNA" evidence="10">
    <location>
        <begin position="31"/>
        <end position="34"/>
    </location>
</feature>
<accession>A0A1F5H0C0</accession>
<comment type="catalytic activity">
    <reaction evidence="9 10 11">
        <text>adenosine(37) in tRNA + dimethylallyl diphosphate = N(6)-dimethylallyladenosine(37) in tRNA + diphosphate</text>
        <dbReference type="Rhea" id="RHEA:26482"/>
        <dbReference type="Rhea" id="RHEA-COMP:10162"/>
        <dbReference type="Rhea" id="RHEA-COMP:10375"/>
        <dbReference type="ChEBI" id="CHEBI:33019"/>
        <dbReference type="ChEBI" id="CHEBI:57623"/>
        <dbReference type="ChEBI" id="CHEBI:74411"/>
        <dbReference type="ChEBI" id="CHEBI:74415"/>
        <dbReference type="EC" id="2.5.1.75"/>
    </reaction>
</comment>